<dbReference type="EMBL" id="BKCJ010274677">
    <property type="protein sequence ID" value="GEZ40297.1"/>
    <property type="molecule type" value="Genomic_DNA"/>
</dbReference>
<dbReference type="AlphaFoldDB" id="A0A699ICF1"/>
<protein>
    <submittedName>
        <fullName evidence="2">Uncharacterized protein</fullName>
    </submittedName>
</protein>
<evidence type="ECO:0000313" key="2">
    <source>
        <dbReference type="EMBL" id="GEZ40297.1"/>
    </source>
</evidence>
<sequence length="112" mass="12681">MPCWESYEMLLVDGTWGKIKGLDHLTSAPKLLDGYDDSLSSLTQQAHMLNASQKKHKKREPRFSNSSINRPHLKDTAFCPFSKDNSTASYLISSCVLLLRFSLCNLVLRFAD</sequence>
<comment type="caution">
    <text evidence="2">The sequence shown here is derived from an EMBL/GenBank/DDBJ whole genome shotgun (WGS) entry which is preliminary data.</text>
</comment>
<feature type="region of interest" description="Disordered" evidence="1">
    <location>
        <begin position="50"/>
        <end position="70"/>
    </location>
</feature>
<proteinExistence type="predicted"/>
<accession>A0A699ICF1</accession>
<reference evidence="2" key="1">
    <citation type="journal article" date="2019" name="Sci. Rep.">
        <title>Draft genome of Tanacetum cinerariifolium, the natural source of mosquito coil.</title>
        <authorList>
            <person name="Yamashiro T."/>
            <person name="Shiraishi A."/>
            <person name="Satake H."/>
            <person name="Nakayama K."/>
        </authorList>
    </citation>
    <scope>NUCLEOTIDE SEQUENCE</scope>
</reference>
<name>A0A699ICF1_TANCI</name>
<evidence type="ECO:0000256" key="1">
    <source>
        <dbReference type="SAM" id="MobiDB-lite"/>
    </source>
</evidence>
<organism evidence="2">
    <name type="scientific">Tanacetum cinerariifolium</name>
    <name type="common">Dalmatian daisy</name>
    <name type="synonym">Chrysanthemum cinerariifolium</name>
    <dbReference type="NCBI Taxonomy" id="118510"/>
    <lineage>
        <taxon>Eukaryota</taxon>
        <taxon>Viridiplantae</taxon>
        <taxon>Streptophyta</taxon>
        <taxon>Embryophyta</taxon>
        <taxon>Tracheophyta</taxon>
        <taxon>Spermatophyta</taxon>
        <taxon>Magnoliopsida</taxon>
        <taxon>eudicotyledons</taxon>
        <taxon>Gunneridae</taxon>
        <taxon>Pentapetalae</taxon>
        <taxon>asterids</taxon>
        <taxon>campanulids</taxon>
        <taxon>Asterales</taxon>
        <taxon>Asteraceae</taxon>
        <taxon>Asteroideae</taxon>
        <taxon>Anthemideae</taxon>
        <taxon>Anthemidinae</taxon>
        <taxon>Tanacetum</taxon>
    </lineage>
</organism>
<gene>
    <name evidence="2" type="ORF">Tci_512270</name>
</gene>